<dbReference type="InterPro" id="IPR005471">
    <property type="entry name" value="Tscrpt_reg_IclR_N"/>
</dbReference>
<name>A0A2Z2NS46_9GAMM</name>
<evidence type="ECO:0000313" key="2">
    <source>
        <dbReference type="EMBL" id="ASJ71560.1"/>
    </source>
</evidence>
<accession>A0A2Z2NS46</accession>
<evidence type="ECO:0000259" key="1">
    <source>
        <dbReference type="PROSITE" id="PS51077"/>
    </source>
</evidence>
<feature type="domain" description="HTH iclR-type" evidence="1">
    <location>
        <begin position="2"/>
        <end position="74"/>
    </location>
</feature>
<dbReference type="GO" id="GO:0006355">
    <property type="term" value="P:regulation of DNA-templated transcription"/>
    <property type="evidence" value="ECO:0007669"/>
    <property type="project" value="InterPro"/>
</dbReference>
<dbReference type="Proteomes" id="UP000250079">
    <property type="component" value="Chromosome"/>
</dbReference>
<protein>
    <recommendedName>
        <fullName evidence="1">HTH iclR-type domain-containing protein</fullName>
    </recommendedName>
</protein>
<sequence>MSKNFVRILRLAESLSDAPSEGLTKAQIVERAGLPSSTVYRLLSEMEQTGYVYTTPEGRLLPNFSFERRIGIGNISPIQLRQACASISAELESASEIILRRGHSLLWHVTDEHPLQAIKLRAHPGYVRSTYELDSISRLALAYCNIDDIESSWDLSSFHEVGVQGNHLDWHEARKRILATDRQSMQFDMLGNAKGIRRFSIAITTPEGELVSLLTVAEAAIPVRDEEAHIARIRSTLESTKVELELCSASSHANGGLKSVTLPHKTG</sequence>
<dbReference type="OrthoDB" id="9807558at2"/>
<gene>
    <name evidence="2" type="ORF">IMCC3135_07270</name>
</gene>
<dbReference type="Pfam" id="PF09339">
    <property type="entry name" value="HTH_IclR"/>
    <property type="match status" value="1"/>
</dbReference>
<dbReference type="SMART" id="SM00346">
    <property type="entry name" value="HTH_ICLR"/>
    <property type="match status" value="1"/>
</dbReference>
<dbReference type="KEGG" id="gai:IMCC3135_07270"/>
<organism evidence="2 3">
    <name type="scientific">Granulosicoccus antarcticus IMCC3135</name>
    <dbReference type="NCBI Taxonomy" id="1192854"/>
    <lineage>
        <taxon>Bacteria</taxon>
        <taxon>Pseudomonadati</taxon>
        <taxon>Pseudomonadota</taxon>
        <taxon>Gammaproteobacteria</taxon>
        <taxon>Chromatiales</taxon>
        <taxon>Granulosicoccaceae</taxon>
        <taxon>Granulosicoccus</taxon>
    </lineage>
</organism>
<dbReference type="InterPro" id="IPR036390">
    <property type="entry name" value="WH_DNA-bd_sf"/>
</dbReference>
<dbReference type="AlphaFoldDB" id="A0A2Z2NS46"/>
<dbReference type="InterPro" id="IPR036388">
    <property type="entry name" value="WH-like_DNA-bd_sf"/>
</dbReference>
<dbReference type="SUPFAM" id="SSF46785">
    <property type="entry name" value="Winged helix' DNA-binding domain"/>
    <property type="match status" value="1"/>
</dbReference>
<dbReference type="RefSeq" id="WP_088916989.1">
    <property type="nucleotide sequence ID" value="NZ_CP018632.1"/>
</dbReference>
<dbReference type="PROSITE" id="PS51077">
    <property type="entry name" value="HTH_ICLR"/>
    <property type="match status" value="1"/>
</dbReference>
<dbReference type="EMBL" id="CP018632">
    <property type="protein sequence ID" value="ASJ71560.1"/>
    <property type="molecule type" value="Genomic_DNA"/>
</dbReference>
<reference evidence="2 3" key="1">
    <citation type="submission" date="2016-12" db="EMBL/GenBank/DDBJ databases">
        <authorList>
            <person name="Song W.-J."/>
            <person name="Kurnit D.M."/>
        </authorList>
    </citation>
    <scope>NUCLEOTIDE SEQUENCE [LARGE SCALE GENOMIC DNA]</scope>
    <source>
        <strain evidence="2 3">IMCC3135</strain>
    </source>
</reference>
<proteinExistence type="predicted"/>
<keyword evidence="3" id="KW-1185">Reference proteome</keyword>
<dbReference type="Gene3D" id="1.10.10.10">
    <property type="entry name" value="Winged helix-like DNA-binding domain superfamily/Winged helix DNA-binding domain"/>
    <property type="match status" value="1"/>
</dbReference>
<evidence type="ECO:0000313" key="3">
    <source>
        <dbReference type="Proteomes" id="UP000250079"/>
    </source>
</evidence>
<dbReference type="GO" id="GO:0003677">
    <property type="term" value="F:DNA binding"/>
    <property type="evidence" value="ECO:0007669"/>
    <property type="project" value="InterPro"/>
</dbReference>